<dbReference type="SUPFAM" id="SSF53067">
    <property type="entry name" value="Actin-like ATPase domain"/>
    <property type="match status" value="2"/>
</dbReference>
<dbReference type="OrthoDB" id="337660at2759"/>
<evidence type="ECO:0000313" key="4">
    <source>
        <dbReference type="Proteomes" id="UP000053958"/>
    </source>
</evidence>
<dbReference type="Gene3D" id="3.90.640.10">
    <property type="entry name" value="Actin, Chain A, domain 4"/>
    <property type="match status" value="1"/>
</dbReference>
<keyword evidence="4" id="KW-1185">Reference proteome</keyword>
<organism evidence="3 4">
    <name type="scientific">Rasamsonia emersonii (strain ATCC 16479 / CBS 393.64 / IMI 116815)</name>
    <dbReference type="NCBI Taxonomy" id="1408163"/>
    <lineage>
        <taxon>Eukaryota</taxon>
        <taxon>Fungi</taxon>
        <taxon>Dikarya</taxon>
        <taxon>Ascomycota</taxon>
        <taxon>Pezizomycotina</taxon>
        <taxon>Eurotiomycetes</taxon>
        <taxon>Eurotiomycetidae</taxon>
        <taxon>Eurotiales</taxon>
        <taxon>Trichocomaceae</taxon>
        <taxon>Rasamsonia</taxon>
    </lineage>
</organism>
<gene>
    <name evidence="3" type="ORF">T310_2370</name>
</gene>
<comment type="caution">
    <text evidence="3">The sequence shown here is derived from an EMBL/GenBank/DDBJ whole genome shotgun (WGS) entry which is preliminary data.</text>
</comment>
<evidence type="ECO:0000256" key="1">
    <source>
        <dbReference type="RuleBase" id="RU000487"/>
    </source>
</evidence>
<dbReference type="PROSITE" id="PS01036">
    <property type="entry name" value="HSP70_3"/>
    <property type="match status" value="1"/>
</dbReference>
<comment type="similarity">
    <text evidence="1">Belongs to the actin family.</text>
</comment>
<feature type="compositionally biased region" description="Gly residues" evidence="2">
    <location>
        <begin position="554"/>
        <end position="565"/>
    </location>
</feature>
<sequence>MATTEPSHLRSASKSSISALDAARARIRKDDQYFEPHTPTHRNRSLISSFGSSSSALSFRNEEDAIIFEFGSRWLRAGFEGESAPMCVLGFGPEQSRRVGDYRGWIRHPEDERTANRHAQGVDPEQWVKEHELWRMDLREVDLGLVEDKIERAVREIYNKYLLTDAGNARLVLVLPSVMPHPLLSVLLTTLFNRWRFPSITLLPSAAMVTAAAGLRSALVVDLGWAETVVTAIYEYREVEAKRSTRAMKLLMQETGRMLSNLDSNDGQKPLRDGISVKFEYCEEVVSRLAWCKSDESDYEKFNRDIAIPSPSNPDSAYVKVPFAKFAEPVEEALFATGIAERDLDDHEKPIHILVYNTLLALPPDVRGTCMSRIVFVGGGSKIPGIRQRVMADVESLVKKHGWSSMRGRAVEEHRKKLEELSINRQRQPPPPPPPPQQATPDSSNPPSTAGEMTPSTSDDNENGEEKEKEEEEVDFVEQKLRRNQSKDIKPFVHGVFRQVESLGAWAGASLVTSLKIRGVVEVEREKFLQHGLASASRDLDGYHHGPDRRSGFHPGGGRSGGGGDRSSWTLAGWG</sequence>
<dbReference type="AlphaFoldDB" id="A0A0F4Z136"/>
<feature type="region of interest" description="Disordered" evidence="2">
    <location>
        <begin position="538"/>
        <end position="575"/>
    </location>
</feature>
<feature type="compositionally biased region" description="Basic and acidic residues" evidence="2">
    <location>
        <begin position="538"/>
        <end position="551"/>
    </location>
</feature>
<dbReference type="InterPro" id="IPR043129">
    <property type="entry name" value="ATPase_NBD"/>
</dbReference>
<dbReference type="STRING" id="1408163.A0A0F4Z136"/>
<evidence type="ECO:0000256" key="2">
    <source>
        <dbReference type="SAM" id="MobiDB-lite"/>
    </source>
</evidence>
<feature type="compositionally biased region" description="Acidic residues" evidence="2">
    <location>
        <begin position="459"/>
        <end position="476"/>
    </location>
</feature>
<dbReference type="RefSeq" id="XP_013330200.1">
    <property type="nucleotide sequence ID" value="XM_013474746.1"/>
</dbReference>
<feature type="compositionally biased region" description="Pro residues" evidence="2">
    <location>
        <begin position="428"/>
        <end position="438"/>
    </location>
</feature>
<evidence type="ECO:0000313" key="3">
    <source>
        <dbReference type="EMBL" id="KKA23588.1"/>
    </source>
</evidence>
<protein>
    <submittedName>
        <fullName evidence="3">Actin-related protein RO7</fullName>
    </submittedName>
</protein>
<accession>A0A0F4Z136</accession>
<feature type="compositionally biased region" description="Polar residues" evidence="2">
    <location>
        <begin position="439"/>
        <end position="448"/>
    </location>
</feature>
<dbReference type="InterPro" id="IPR004000">
    <property type="entry name" value="Actin"/>
</dbReference>
<dbReference type="Proteomes" id="UP000053958">
    <property type="component" value="Unassembled WGS sequence"/>
</dbReference>
<feature type="region of interest" description="Disordered" evidence="2">
    <location>
        <begin position="423"/>
        <end position="478"/>
    </location>
</feature>
<dbReference type="Pfam" id="PF00022">
    <property type="entry name" value="Actin"/>
    <property type="match status" value="2"/>
</dbReference>
<dbReference type="GeneID" id="25314721"/>
<dbReference type="Gene3D" id="3.30.420.40">
    <property type="match status" value="2"/>
</dbReference>
<reference evidence="3 4" key="1">
    <citation type="submission" date="2015-04" db="EMBL/GenBank/DDBJ databases">
        <authorList>
            <person name="Heijne W.H."/>
            <person name="Fedorova N.D."/>
            <person name="Nierman W.C."/>
            <person name="Vollebregt A.W."/>
            <person name="Zhao Z."/>
            <person name="Wu L."/>
            <person name="Kumar M."/>
            <person name="Stam H."/>
            <person name="van den Berg M.A."/>
            <person name="Pel H.J."/>
        </authorList>
    </citation>
    <scope>NUCLEOTIDE SEQUENCE [LARGE SCALE GENOMIC DNA]</scope>
    <source>
        <strain evidence="3 4">CBS 393.64</strain>
    </source>
</reference>
<dbReference type="EMBL" id="LASV01000095">
    <property type="protein sequence ID" value="KKA23588.1"/>
    <property type="molecule type" value="Genomic_DNA"/>
</dbReference>
<proteinExistence type="inferred from homology"/>
<dbReference type="PANTHER" id="PTHR11937">
    <property type="entry name" value="ACTIN"/>
    <property type="match status" value="1"/>
</dbReference>
<name>A0A0F4Z136_RASE3</name>
<dbReference type="InterPro" id="IPR018181">
    <property type="entry name" value="Heat_shock_70_CS"/>
</dbReference>
<dbReference type="SMART" id="SM00268">
    <property type="entry name" value="ACTIN"/>
    <property type="match status" value="1"/>
</dbReference>